<feature type="compositionally biased region" description="Polar residues" evidence="1">
    <location>
        <begin position="109"/>
        <end position="128"/>
    </location>
</feature>
<feature type="compositionally biased region" description="Polar residues" evidence="1">
    <location>
        <begin position="41"/>
        <end position="52"/>
    </location>
</feature>
<evidence type="ECO:0000313" key="2">
    <source>
        <dbReference type="EMBL" id="KAJ8756302.1"/>
    </source>
</evidence>
<accession>A0AAV8SVN3</accession>
<dbReference type="Proteomes" id="UP001159364">
    <property type="component" value="Linkage Group LG09"/>
</dbReference>
<evidence type="ECO:0000256" key="1">
    <source>
        <dbReference type="SAM" id="MobiDB-lite"/>
    </source>
</evidence>
<dbReference type="AlphaFoldDB" id="A0AAV8SVN3"/>
<feature type="region of interest" description="Disordered" evidence="1">
    <location>
        <begin position="967"/>
        <end position="989"/>
    </location>
</feature>
<feature type="region of interest" description="Disordered" evidence="1">
    <location>
        <begin position="687"/>
        <end position="742"/>
    </location>
</feature>
<gene>
    <name evidence="2" type="ORF">K2173_025114</name>
</gene>
<reference evidence="2 3" key="1">
    <citation type="submission" date="2021-09" db="EMBL/GenBank/DDBJ databases">
        <title>Genomic insights and catalytic innovation underlie evolution of tropane alkaloids biosynthesis.</title>
        <authorList>
            <person name="Wang Y.-J."/>
            <person name="Tian T."/>
            <person name="Huang J.-P."/>
            <person name="Huang S.-X."/>
        </authorList>
    </citation>
    <scope>NUCLEOTIDE SEQUENCE [LARGE SCALE GENOMIC DNA]</scope>
    <source>
        <strain evidence="2">KIB-2018</strain>
        <tissue evidence="2">Leaf</tissue>
    </source>
</reference>
<keyword evidence="3" id="KW-1185">Reference proteome</keyword>
<feature type="region of interest" description="Disordered" evidence="1">
    <location>
        <begin position="1236"/>
        <end position="1265"/>
    </location>
</feature>
<dbReference type="GO" id="GO:0016973">
    <property type="term" value="P:poly(A)+ mRNA export from nucleus"/>
    <property type="evidence" value="ECO:0007669"/>
    <property type="project" value="TreeGrafter"/>
</dbReference>
<feature type="region of interest" description="Disordered" evidence="1">
    <location>
        <begin position="307"/>
        <end position="332"/>
    </location>
</feature>
<feature type="compositionally biased region" description="Low complexity" evidence="1">
    <location>
        <begin position="315"/>
        <end position="332"/>
    </location>
</feature>
<feature type="region of interest" description="Disordered" evidence="1">
    <location>
        <begin position="1"/>
        <end position="53"/>
    </location>
</feature>
<name>A0AAV8SVN3_9ROSI</name>
<dbReference type="GO" id="GO:0071763">
    <property type="term" value="P:nuclear membrane organization"/>
    <property type="evidence" value="ECO:0007669"/>
    <property type="project" value="TreeGrafter"/>
</dbReference>
<feature type="compositionally biased region" description="Pro residues" evidence="1">
    <location>
        <begin position="84"/>
        <end position="96"/>
    </location>
</feature>
<feature type="region of interest" description="Disordered" evidence="1">
    <location>
        <begin position="81"/>
        <end position="128"/>
    </location>
</feature>
<feature type="compositionally biased region" description="Basic residues" evidence="1">
    <location>
        <begin position="20"/>
        <end position="30"/>
    </location>
</feature>
<sequence length="1265" mass="131910">MAAAREHYDNPYEDVGGFGKFRKRPFRRSTRSTPYDRPQTAIRNPSANTANNRHGWLSKLVDPTQRFIASSAHRLFASFFRKSLPPPPPPLSPPEPELNRGAMDKQHEATSTGPPDSKNVSANGCDTPVSISDGSGVTELEVILKQKTFTKSEIDRLTALLQSRGVHTGEENKSDVVASKADLHSSKKEKLASVPSKDNWIENRITPAPIRSNAVDEDAATPAEMAKSYMRSRLSKVSPPNFALFGQLVHEGSSSLTKKACASNSPVMSIVSRPSDCPGFPVNGFITPRSRGRSAIYNMARTPYSRLHSTTNVQGAGTASDASGGPSSSRSTWALKRRSSVLENDIGSIGPIRRIRQKVNILPTSRALSIRRTGFDSDTAQPPISAEKRALGSETLVENDDNSIHQSRLRSVTSKSSEMASRILQQLDALVSSRERSPTKLSTSMLHGPALRSLDNIDSPKFLENAHDKNKLDVQHENPLSDVRDMSQKHEAKENGPSIFDANIEESALAFKAVDAAIKVGEAAEKVAAFSTMRSVVQPPPQQKRSFQISAHEDCLELDDDEDVTAVTLTEGEQPVSTFTETRSGTCSAISVKSSASPETTQRINSVINQNSEPVSDGCMVVENRNLFTFQAATSPNVTVEQAAISCPSTMISASPQESNVPPPIFSFGDKIVSRNEPNGISTMVDFNSKTEDKPPMLFTSTTSSTVSGSSGPKFDDSAVAEPENSNRFATESAKKEAELDKAEHRNTLKASFNFRSSEKVPSSVSNSSSEANIFSFGMPASDSSLINGTLASAPSLFSSPVPPLGASDLTVQSSSIPVSASSRMTSSDPAFSSTAGMTAGSTSIISASASSPAFATTPVFKFGSTVVSDPAPTGIESAESKNRRTNPADVNGALFVGSSSAITSTGNAIFGGKSPTAGAVSSIYGGTSSSTTTNTGCSSFIASSSAVRSTGSGTFSFSVGATGSAHANQSQRANPFSNGSAVPDSSTQSMPSLFGLSASSPSFGLAGNAPLTSGSCVFNSSSSSGSLFSSGATFGMASSSASGANMASSSTMAGSTAIGSTWQTRQSPVFGSTFNSSSSSTGFAFDASVSGTGTTGTSVMFKSSTSAPSVPVFSFSSTAPATTTQAVFGNSNSGFGFGFGLSAANNNDQMNMEDSMAEDTVQASTPPTGPVFNQLASTPSSGLIFGATTPSGLGQFGSPSPSVANPFQFGGQPNLAAPQNPSLFQASGSLEFNGAGAGSFSLGTGGSDKSGRKIVRVKKGLRKK</sequence>
<dbReference type="PANTHER" id="PTHR33416:SF20">
    <property type="entry name" value="NUCLEAR PORE COMPLEX PROTEIN NUP1"/>
    <property type="match status" value="1"/>
</dbReference>
<feature type="compositionally biased region" description="Basic residues" evidence="1">
    <location>
        <begin position="1253"/>
        <end position="1265"/>
    </location>
</feature>
<evidence type="ECO:0000313" key="3">
    <source>
        <dbReference type="Proteomes" id="UP001159364"/>
    </source>
</evidence>
<dbReference type="EMBL" id="JAIWQS010000009">
    <property type="protein sequence ID" value="KAJ8756302.1"/>
    <property type="molecule type" value="Genomic_DNA"/>
</dbReference>
<feature type="compositionally biased region" description="Basic and acidic residues" evidence="1">
    <location>
        <begin position="733"/>
        <end position="742"/>
    </location>
</feature>
<feature type="compositionally biased region" description="Low complexity" evidence="1">
    <location>
        <begin position="700"/>
        <end position="712"/>
    </location>
</feature>
<proteinExistence type="predicted"/>
<dbReference type="GO" id="GO:0005635">
    <property type="term" value="C:nuclear envelope"/>
    <property type="evidence" value="ECO:0007669"/>
    <property type="project" value="TreeGrafter"/>
</dbReference>
<organism evidence="2 3">
    <name type="scientific">Erythroxylum novogranatense</name>
    <dbReference type="NCBI Taxonomy" id="1862640"/>
    <lineage>
        <taxon>Eukaryota</taxon>
        <taxon>Viridiplantae</taxon>
        <taxon>Streptophyta</taxon>
        <taxon>Embryophyta</taxon>
        <taxon>Tracheophyta</taxon>
        <taxon>Spermatophyta</taxon>
        <taxon>Magnoliopsida</taxon>
        <taxon>eudicotyledons</taxon>
        <taxon>Gunneridae</taxon>
        <taxon>Pentapetalae</taxon>
        <taxon>rosids</taxon>
        <taxon>fabids</taxon>
        <taxon>Malpighiales</taxon>
        <taxon>Erythroxylaceae</taxon>
        <taxon>Erythroxylum</taxon>
    </lineage>
</organism>
<protein>
    <recommendedName>
        <fullName evidence="4">Nuclear pore complex protein</fullName>
    </recommendedName>
</protein>
<dbReference type="PANTHER" id="PTHR33416">
    <property type="entry name" value="NUCLEAR PORE COMPLEX PROTEIN NUP1"/>
    <property type="match status" value="1"/>
</dbReference>
<comment type="caution">
    <text evidence="2">The sequence shown here is derived from an EMBL/GenBank/DDBJ whole genome shotgun (WGS) entry which is preliminary data.</text>
</comment>
<feature type="compositionally biased region" description="Basic and acidic residues" evidence="1">
    <location>
        <begin position="1"/>
        <end position="10"/>
    </location>
</feature>
<evidence type="ECO:0008006" key="4">
    <source>
        <dbReference type="Google" id="ProtNLM"/>
    </source>
</evidence>